<dbReference type="CDD" id="cd00009">
    <property type="entry name" value="AAA"/>
    <property type="match status" value="1"/>
</dbReference>
<name>C5CK14_VARPS</name>
<evidence type="ECO:0000313" key="6">
    <source>
        <dbReference type="EMBL" id="ACS21065.1"/>
    </source>
</evidence>
<dbReference type="SUPFAM" id="SSF52540">
    <property type="entry name" value="P-loop containing nucleoside triphosphate hydrolases"/>
    <property type="match status" value="1"/>
</dbReference>
<dbReference type="InterPro" id="IPR025944">
    <property type="entry name" value="Sigma_54_int_dom_CS"/>
</dbReference>
<dbReference type="OrthoDB" id="9761705at2"/>
<dbReference type="InterPro" id="IPR002078">
    <property type="entry name" value="Sigma_54_int"/>
</dbReference>
<evidence type="ECO:0000256" key="3">
    <source>
        <dbReference type="ARBA" id="ARBA00023015"/>
    </source>
</evidence>
<dbReference type="InterPro" id="IPR027417">
    <property type="entry name" value="P-loop_NTPase"/>
</dbReference>
<dbReference type="Gene3D" id="3.40.50.300">
    <property type="entry name" value="P-loop containing nucleotide triphosphate hydrolases"/>
    <property type="match status" value="1"/>
</dbReference>
<dbReference type="GO" id="GO:0005524">
    <property type="term" value="F:ATP binding"/>
    <property type="evidence" value="ECO:0007669"/>
    <property type="project" value="UniProtKB-KW"/>
</dbReference>
<dbReference type="SUPFAM" id="SSF46689">
    <property type="entry name" value="Homeodomain-like"/>
    <property type="match status" value="1"/>
</dbReference>
<dbReference type="STRING" id="543728.Vapar_4454"/>
<keyword evidence="2" id="KW-0067">ATP-binding</keyword>
<gene>
    <name evidence="6" type="ordered locus">Vapar_4454</name>
</gene>
<evidence type="ECO:0000259" key="5">
    <source>
        <dbReference type="PROSITE" id="PS50045"/>
    </source>
</evidence>
<dbReference type="Pfam" id="PF02954">
    <property type="entry name" value="HTH_8"/>
    <property type="match status" value="1"/>
</dbReference>
<dbReference type="EMBL" id="CP001635">
    <property type="protein sequence ID" value="ACS21065.1"/>
    <property type="molecule type" value="Genomic_DNA"/>
</dbReference>
<dbReference type="InterPro" id="IPR003593">
    <property type="entry name" value="AAA+_ATPase"/>
</dbReference>
<keyword evidence="4" id="KW-0804">Transcription</keyword>
<accession>C5CK14</accession>
<dbReference type="InterPro" id="IPR002197">
    <property type="entry name" value="HTH_Fis"/>
</dbReference>
<sequence>MSSPANFDELDLFVWEGKADILDRIARCMASFDVEVIRADGLPPPQQDRGTALRPSVAILSVTVIDSGGLAHATELLQGMPVIWVAAASRERDSRTYPPEYLHVLPYDFTCAELRTMVAKLVRQLRARDVAPQAPDVLVAHSDAMKSLLAEVGAFADCNHSVLVRGETGVGKERIAQQLHLGHQHYSKGAFVAVNCGAIPDGLFESLFFGHTKGSFTGAVHAHRGYFEQATGGTLFLDEIGDLPRYQQVKLLRVLEDNAVTRLGATAPIRVDFRLVAATNRNLREMVASGEFRADLFYRLAVIELHVPSLEERGEIDKIAIFKALLANVLGDELETLGETPHWLSDAVAETYFPGNVRQLRNLAERVGVIARQLHSWDQNLIQRAIALTRGTPTLAAGAAAERNGHGGGGTMNGVALDGNGDRKGWNSSERNRIIAALEINDWKRQDTAQHLGISRKVLWEKMRKYQILDGEPGIPEDA</sequence>
<dbReference type="GO" id="GO:0006355">
    <property type="term" value="P:regulation of DNA-templated transcription"/>
    <property type="evidence" value="ECO:0007669"/>
    <property type="project" value="InterPro"/>
</dbReference>
<dbReference type="GO" id="GO:0043565">
    <property type="term" value="F:sequence-specific DNA binding"/>
    <property type="evidence" value="ECO:0007669"/>
    <property type="project" value="InterPro"/>
</dbReference>
<keyword evidence="3" id="KW-0805">Transcription regulation</keyword>
<dbReference type="Gene3D" id="1.10.10.60">
    <property type="entry name" value="Homeodomain-like"/>
    <property type="match status" value="1"/>
</dbReference>
<proteinExistence type="predicted"/>
<dbReference type="eggNOG" id="COG2204">
    <property type="taxonomic scope" value="Bacteria"/>
</dbReference>
<reference evidence="6" key="1">
    <citation type="submission" date="2009-06" db="EMBL/GenBank/DDBJ databases">
        <title>Complete sequence of chromosome 1 of Variovorax paradoxus S110.</title>
        <authorList>
            <consortium name="US DOE Joint Genome Institute"/>
            <person name="Lucas S."/>
            <person name="Copeland A."/>
            <person name="Lapidus A."/>
            <person name="Glavina del Rio T."/>
            <person name="Tice H."/>
            <person name="Bruce D."/>
            <person name="Goodwin L."/>
            <person name="Pitluck S."/>
            <person name="Chertkov O."/>
            <person name="Brettin T."/>
            <person name="Detter J.C."/>
            <person name="Han C."/>
            <person name="Larimer F."/>
            <person name="Land M."/>
            <person name="Hauser L."/>
            <person name="Kyrpides N."/>
            <person name="Ovchinnikova G."/>
            <person name="Orwin P."/>
            <person name="Leadbetter J.R."/>
            <person name="Spain J.C."/>
            <person name="Han J.I."/>
        </authorList>
    </citation>
    <scope>NUCLEOTIDE SEQUENCE</scope>
    <source>
        <strain evidence="6">S110</strain>
    </source>
</reference>
<protein>
    <submittedName>
        <fullName evidence="6">Sigma54 specific transcriptional regulator, Fis family</fullName>
    </submittedName>
</protein>
<dbReference type="InterPro" id="IPR025662">
    <property type="entry name" value="Sigma_54_int_dom_ATP-bd_1"/>
</dbReference>
<dbReference type="AlphaFoldDB" id="C5CK14"/>
<dbReference type="InterPro" id="IPR009057">
    <property type="entry name" value="Homeodomain-like_sf"/>
</dbReference>
<evidence type="ECO:0000256" key="2">
    <source>
        <dbReference type="ARBA" id="ARBA00022840"/>
    </source>
</evidence>
<dbReference type="PANTHER" id="PTHR32071">
    <property type="entry name" value="TRANSCRIPTIONAL REGULATORY PROTEIN"/>
    <property type="match status" value="1"/>
</dbReference>
<evidence type="ECO:0000256" key="4">
    <source>
        <dbReference type="ARBA" id="ARBA00023163"/>
    </source>
</evidence>
<dbReference type="PROSITE" id="PS00688">
    <property type="entry name" value="SIGMA54_INTERACT_3"/>
    <property type="match status" value="1"/>
</dbReference>
<evidence type="ECO:0000256" key="1">
    <source>
        <dbReference type="ARBA" id="ARBA00022741"/>
    </source>
</evidence>
<dbReference type="PROSITE" id="PS00675">
    <property type="entry name" value="SIGMA54_INTERACT_1"/>
    <property type="match status" value="1"/>
</dbReference>
<dbReference type="KEGG" id="vap:Vapar_4454"/>
<dbReference type="SMART" id="SM00382">
    <property type="entry name" value="AAA"/>
    <property type="match status" value="1"/>
</dbReference>
<organism evidence="6">
    <name type="scientific">Variovorax paradoxus (strain S110)</name>
    <dbReference type="NCBI Taxonomy" id="543728"/>
    <lineage>
        <taxon>Bacteria</taxon>
        <taxon>Pseudomonadati</taxon>
        <taxon>Pseudomonadota</taxon>
        <taxon>Betaproteobacteria</taxon>
        <taxon>Burkholderiales</taxon>
        <taxon>Comamonadaceae</taxon>
        <taxon>Variovorax</taxon>
    </lineage>
</organism>
<feature type="domain" description="Sigma-54 factor interaction" evidence="5">
    <location>
        <begin position="138"/>
        <end position="369"/>
    </location>
</feature>
<dbReference type="FunFam" id="3.40.50.300:FF:000006">
    <property type="entry name" value="DNA-binding transcriptional regulator NtrC"/>
    <property type="match status" value="1"/>
</dbReference>
<keyword evidence="1" id="KW-0547">Nucleotide-binding</keyword>
<dbReference type="Pfam" id="PF00158">
    <property type="entry name" value="Sigma54_activat"/>
    <property type="match status" value="1"/>
</dbReference>
<dbReference type="HOGENOM" id="CLU_000445_7_1_4"/>
<dbReference type="PROSITE" id="PS50045">
    <property type="entry name" value="SIGMA54_INTERACT_4"/>
    <property type="match status" value="1"/>
</dbReference>
<dbReference type="PRINTS" id="PR01590">
    <property type="entry name" value="HTHFIS"/>
</dbReference>